<protein>
    <submittedName>
        <fullName evidence="4">IS110 family transposase</fullName>
    </submittedName>
</protein>
<evidence type="ECO:0000313" key="5">
    <source>
        <dbReference type="Proteomes" id="UP000253792"/>
    </source>
</evidence>
<sequence length="467" mass="51088">MLSGAMQTLAGRDADMWAEAPDATSQRGVASCPVRERPRISWMRGDAPPRISFGRLRSRALGQAPPHRRREPGMIYAGVDIAKTDHVIGAVDERRAEMCRPMPFKNTEAGLERAVAWLEGLAGSPSDVVVGMEATGHYWMACYSFLVARGYSVAVINPMQVKAVRKLKKLDKVKNDRIDAWLIAETLRIGQYDETRLATDEVASLRSLSRYLQSLRGMAAELKTQCVCLMDAHFPEYAGIFSDMFGAGSRAVLSKSPLPFELARRRADSLARDIAEASRRGGKSAGYAARIKAAARSSIGVRLGQEAASFQVKSLIRQIEFADSECAKVEARVRALLDEVEPLVLTIPGVSYATGAQIVSEIGDVSRFRNASALVSYAGLNSSVSQSGQFDSGGGPITKHGSPYLRRALWLAANRARQYDPGLRAFYDKKRAEGKPHRVAVTAVARKLCHIAFAVMRDQVPYDPGRE</sequence>
<dbReference type="PANTHER" id="PTHR33055:SF15">
    <property type="entry name" value="TRANSPOSASE-RELATED"/>
    <property type="match status" value="1"/>
</dbReference>
<accession>A0A369L8U0</accession>
<name>A0A369L8U0_9ACTN</name>
<evidence type="ECO:0000313" key="4">
    <source>
        <dbReference type="EMBL" id="RDB56071.1"/>
    </source>
</evidence>
<comment type="caution">
    <text evidence="4">The sequence shown here is derived from an EMBL/GenBank/DDBJ whole genome shotgun (WGS) entry which is preliminary data.</text>
</comment>
<organism evidence="4 5">
    <name type="scientific">Senegalimassilia anaerobia</name>
    <dbReference type="NCBI Taxonomy" id="1473216"/>
    <lineage>
        <taxon>Bacteria</taxon>
        <taxon>Bacillati</taxon>
        <taxon>Actinomycetota</taxon>
        <taxon>Coriobacteriia</taxon>
        <taxon>Coriobacteriales</taxon>
        <taxon>Coriobacteriaceae</taxon>
        <taxon>Senegalimassilia</taxon>
    </lineage>
</organism>
<feature type="domain" description="Transposase IS116/IS110/IS902 C-terminal" evidence="3">
    <location>
        <begin position="343"/>
        <end position="427"/>
    </location>
</feature>
<dbReference type="InterPro" id="IPR002525">
    <property type="entry name" value="Transp_IS110-like_N"/>
</dbReference>
<dbReference type="Pfam" id="PF02371">
    <property type="entry name" value="Transposase_20"/>
    <property type="match status" value="1"/>
</dbReference>
<dbReference type="GO" id="GO:0006313">
    <property type="term" value="P:DNA transposition"/>
    <property type="evidence" value="ECO:0007669"/>
    <property type="project" value="InterPro"/>
</dbReference>
<feature type="coiled-coil region" evidence="1">
    <location>
        <begin position="312"/>
        <end position="339"/>
    </location>
</feature>
<dbReference type="GO" id="GO:0003677">
    <property type="term" value="F:DNA binding"/>
    <property type="evidence" value="ECO:0007669"/>
    <property type="project" value="InterPro"/>
</dbReference>
<reference evidence="4 5" key="1">
    <citation type="journal article" date="2018" name="Elife">
        <title>Discovery and characterization of a prevalent human gut bacterial enzyme sufficient for the inactivation of a family of plant toxins.</title>
        <authorList>
            <person name="Koppel N."/>
            <person name="Bisanz J.E."/>
            <person name="Pandelia M.E."/>
            <person name="Turnbaugh P.J."/>
            <person name="Balskus E.P."/>
        </authorList>
    </citation>
    <scope>NUCLEOTIDE SEQUENCE [LARGE SCALE GENOMIC DNA]</scope>
    <source>
        <strain evidence="5">anaerobia AP69FAA</strain>
    </source>
</reference>
<dbReference type="Proteomes" id="UP000253792">
    <property type="component" value="Unassembled WGS sequence"/>
</dbReference>
<dbReference type="GO" id="GO:0004803">
    <property type="term" value="F:transposase activity"/>
    <property type="evidence" value="ECO:0007669"/>
    <property type="project" value="InterPro"/>
</dbReference>
<keyword evidence="5" id="KW-1185">Reference proteome</keyword>
<evidence type="ECO:0000259" key="3">
    <source>
        <dbReference type="Pfam" id="PF02371"/>
    </source>
</evidence>
<proteinExistence type="predicted"/>
<gene>
    <name evidence="4" type="ORF">C1880_04020</name>
</gene>
<dbReference type="EMBL" id="PPTP01000003">
    <property type="protein sequence ID" value="RDB56071.1"/>
    <property type="molecule type" value="Genomic_DNA"/>
</dbReference>
<dbReference type="InterPro" id="IPR047650">
    <property type="entry name" value="Transpos_IS110"/>
</dbReference>
<dbReference type="Pfam" id="PF01548">
    <property type="entry name" value="DEDD_Tnp_IS110"/>
    <property type="match status" value="1"/>
</dbReference>
<dbReference type="OrthoDB" id="3191145at2"/>
<dbReference type="NCBIfam" id="NF033542">
    <property type="entry name" value="transpos_IS110"/>
    <property type="match status" value="1"/>
</dbReference>
<dbReference type="InterPro" id="IPR003346">
    <property type="entry name" value="Transposase_20"/>
</dbReference>
<evidence type="ECO:0000256" key="1">
    <source>
        <dbReference type="SAM" id="Coils"/>
    </source>
</evidence>
<keyword evidence="1" id="KW-0175">Coiled coil</keyword>
<evidence type="ECO:0000259" key="2">
    <source>
        <dbReference type="Pfam" id="PF01548"/>
    </source>
</evidence>
<dbReference type="AlphaFoldDB" id="A0A369L8U0"/>
<feature type="domain" description="Transposase IS110-like N-terminal" evidence="2">
    <location>
        <begin position="77"/>
        <end position="235"/>
    </location>
</feature>
<dbReference type="PANTHER" id="PTHR33055">
    <property type="entry name" value="TRANSPOSASE FOR INSERTION SEQUENCE ELEMENT IS1111A"/>
    <property type="match status" value="1"/>
</dbReference>